<name>A0A139LEB4_9BACE</name>
<feature type="domain" description="Peptidoglycan binding" evidence="2">
    <location>
        <begin position="108"/>
        <end position="174"/>
    </location>
</feature>
<dbReference type="InterPro" id="IPR018537">
    <property type="entry name" value="Peptidoglycan-bd_3"/>
</dbReference>
<evidence type="ECO:0000259" key="2">
    <source>
        <dbReference type="Pfam" id="PF09374"/>
    </source>
</evidence>
<evidence type="ECO:0000313" key="3">
    <source>
        <dbReference type="EMBL" id="KXT49760.1"/>
    </source>
</evidence>
<sequence>METQKESIMADVKKLAPFIQRWEGGFVDDPDDLGGATNMGVTIATYKVYRKRKGLSEPTVDDLKHLSNNEWIDILKSLYWDKWKADQIKSQSVANILVDWVWASGNYGIKIPQKLLGVTADGIVGKNTLAAVNNYPSQHELFDKIRQERLDYIDRICKSRPTNEKYRRGWCNRINNLYFEE</sequence>
<organism evidence="3">
    <name type="scientific">Bacteroides intestinalis</name>
    <dbReference type="NCBI Taxonomy" id="329854"/>
    <lineage>
        <taxon>Bacteria</taxon>
        <taxon>Pseudomonadati</taxon>
        <taxon>Bacteroidota</taxon>
        <taxon>Bacteroidia</taxon>
        <taxon>Bacteroidales</taxon>
        <taxon>Bacteroidaceae</taxon>
        <taxon>Bacteroides</taxon>
    </lineage>
</organism>
<accession>A0A139LEB4</accession>
<dbReference type="InterPro" id="IPR008565">
    <property type="entry name" value="TtsA-like_GH18_dom"/>
</dbReference>
<dbReference type="Proteomes" id="UP000070319">
    <property type="component" value="Unassembled WGS sequence"/>
</dbReference>
<dbReference type="CDD" id="cd13926">
    <property type="entry name" value="N-acetylmuramidase_GH108"/>
    <property type="match status" value="1"/>
</dbReference>
<proteinExistence type="predicted"/>
<dbReference type="PATRIC" id="fig|329854.7.peg.2588"/>
<reference evidence="3 4" key="1">
    <citation type="submission" date="2016-02" db="EMBL/GenBank/DDBJ databases">
        <authorList>
            <person name="Wen L."/>
            <person name="He K."/>
            <person name="Yang H."/>
        </authorList>
    </citation>
    <scope>NUCLEOTIDE SEQUENCE [LARGE SCALE GENOMIC DNA]</scope>
    <source>
        <strain evidence="3 4">KLE1704</strain>
    </source>
</reference>
<dbReference type="Pfam" id="PF05838">
    <property type="entry name" value="Glyco_hydro_108"/>
    <property type="match status" value="1"/>
</dbReference>
<dbReference type="InterPro" id="IPR023346">
    <property type="entry name" value="Lysozyme-like_dom_sf"/>
</dbReference>
<dbReference type="Pfam" id="PF09374">
    <property type="entry name" value="PG_binding_3"/>
    <property type="match status" value="1"/>
</dbReference>
<dbReference type="AlphaFoldDB" id="A0A139LEB4"/>
<protein>
    <submittedName>
        <fullName evidence="3">Putative Peptidoglycan domain protein</fullName>
    </submittedName>
</protein>
<evidence type="ECO:0000259" key="1">
    <source>
        <dbReference type="Pfam" id="PF05838"/>
    </source>
</evidence>
<dbReference type="EMBL" id="LTDF01000086">
    <property type="protein sequence ID" value="KXT49760.1"/>
    <property type="molecule type" value="Genomic_DNA"/>
</dbReference>
<comment type="caution">
    <text evidence="3">The sequence shown here is derived from an EMBL/GenBank/DDBJ whole genome shotgun (WGS) entry which is preliminary data.</text>
</comment>
<evidence type="ECO:0000313" key="4">
    <source>
        <dbReference type="Proteomes" id="UP000070319"/>
    </source>
</evidence>
<feature type="domain" description="TtsA-like Glycoside hydrolase family 108" evidence="1">
    <location>
        <begin position="18"/>
        <end position="105"/>
    </location>
</feature>
<dbReference type="SUPFAM" id="SSF53955">
    <property type="entry name" value="Lysozyme-like"/>
    <property type="match status" value="1"/>
</dbReference>
<dbReference type="Gene3D" id="1.20.141.10">
    <property type="entry name" value="Chitosanase, subunit A, domain 1"/>
    <property type="match status" value="1"/>
</dbReference>
<gene>
    <name evidence="3" type="ORF">HMPREF2531_02543</name>
</gene>